<dbReference type="SUPFAM" id="SSF52833">
    <property type="entry name" value="Thioredoxin-like"/>
    <property type="match status" value="1"/>
</dbReference>
<dbReference type="Proteomes" id="UP000767854">
    <property type="component" value="Unassembled WGS sequence"/>
</dbReference>
<evidence type="ECO:0000313" key="2">
    <source>
        <dbReference type="Proteomes" id="UP000767854"/>
    </source>
</evidence>
<gene>
    <name evidence="1" type="ORF">JOC49_002133</name>
</gene>
<evidence type="ECO:0000313" key="1">
    <source>
        <dbReference type="EMBL" id="MBM7562572.1"/>
    </source>
</evidence>
<organism evidence="1 2">
    <name type="scientific">Fusibacter tunisiensis</name>
    <dbReference type="NCBI Taxonomy" id="1008308"/>
    <lineage>
        <taxon>Bacteria</taxon>
        <taxon>Bacillati</taxon>
        <taxon>Bacillota</taxon>
        <taxon>Clostridia</taxon>
        <taxon>Eubacteriales</taxon>
        <taxon>Eubacteriales Family XII. Incertae Sedis</taxon>
        <taxon>Fusibacter</taxon>
    </lineage>
</organism>
<dbReference type="Gene3D" id="3.40.30.10">
    <property type="entry name" value="Glutaredoxin"/>
    <property type="match status" value="1"/>
</dbReference>
<comment type="caution">
    <text evidence="1">The sequence shown here is derived from an EMBL/GenBank/DDBJ whole genome shotgun (WGS) entry which is preliminary data.</text>
</comment>
<dbReference type="EMBL" id="JAFBDT010000022">
    <property type="protein sequence ID" value="MBM7562572.1"/>
    <property type="molecule type" value="Genomic_DNA"/>
</dbReference>
<dbReference type="InterPro" id="IPR036249">
    <property type="entry name" value="Thioredoxin-like_sf"/>
</dbReference>
<name>A0ABS2MT71_9FIRM</name>
<keyword evidence="2" id="KW-1185">Reference proteome</keyword>
<proteinExistence type="predicted"/>
<dbReference type="Pfam" id="PF01257">
    <property type="entry name" value="2Fe-2S_thioredx"/>
    <property type="match status" value="1"/>
</dbReference>
<dbReference type="RefSeq" id="WP_204665001.1">
    <property type="nucleotide sequence ID" value="NZ_JAFBDT010000022.1"/>
</dbReference>
<sequence length="84" mass="9426">MILKICIGSACHIKGSYDVIRRMKAYIEENNLSSIIELKSSFCLGKCGNAVSIQVDSNPIQSIRPDEVTHFMKTLKEKADDEIH</sequence>
<reference evidence="1 2" key="1">
    <citation type="submission" date="2021-01" db="EMBL/GenBank/DDBJ databases">
        <title>Genomic Encyclopedia of Type Strains, Phase IV (KMG-IV): sequencing the most valuable type-strain genomes for metagenomic binning, comparative biology and taxonomic classification.</title>
        <authorList>
            <person name="Goeker M."/>
        </authorList>
    </citation>
    <scope>NUCLEOTIDE SEQUENCE [LARGE SCALE GENOMIC DNA]</scope>
    <source>
        <strain evidence="1 2">DSM 24436</strain>
    </source>
</reference>
<accession>A0ABS2MT71</accession>
<protein>
    <submittedName>
        <fullName evidence="1">NADH:ubiquinone oxidoreductase subunit E</fullName>
    </submittedName>
</protein>
<dbReference type="CDD" id="cd02980">
    <property type="entry name" value="TRX_Fd_family"/>
    <property type="match status" value="1"/>
</dbReference>